<evidence type="ECO:0000313" key="2">
    <source>
        <dbReference type="EMBL" id="KTW01737.1"/>
    </source>
</evidence>
<name>A0A147J0H4_9SPHN</name>
<evidence type="ECO:0000313" key="3">
    <source>
        <dbReference type="Proteomes" id="UP000074072"/>
    </source>
</evidence>
<dbReference type="EMBL" id="LDTE01000026">
    <property type="protein sequence ID" value="KTW01737.1"/>
    <property type="molecule type" value="Genomic_DNA"/>
</dbReference>
<feature type="transmembrane region" description="Helical" evidence="1">
    <location>
        <begin position="175"/>
        <end position="203"/>
    </location>
</feature>
<organism evidence="2 3">
    <name type="scientific">Sphingomonas sanguinis</name>
    <dbReference type="NCBI Taxonomy" id="33051"/>
    <lineage>
        <taxon>Bacteria</taxon>
        <taxon>Pseudomonadati</taxon>
        <taxon>Pseudomonadota</taxon>
        <taxon>Alphaproteobacteria</taxon>
        <taxon>Sphingomonadales</taxon>
        <taxon>Sphingomonadaceae</taxon>
        <taxon>Sphingomonas</taxon>
    </lineage>
</organism>
<feature type="transmembrane region" description="Helical" evidence="1">
    <location>
        <begin position="141"/>
        <end position="163"/>
    </location>
</feature>
<evidence type="ECO:0008006" key="4">
    <source>
        <dbReference type="Google" id="ProtNLM"/>
    </source>
</evidence>
<feature type="transmembrane region" description="Helical" evidence="1">
    <location>
        <begin position="24"/>
        <end position="41"/>
    </location>
</feature>
<feature type="transmembrane region" description="Helical" evidence="1">
    <location>
        <begin position="293"/>
        <end position="315"/>
    </location>
</feature>
<feature type="transmembrane region" description="Helical" evidence="1">
    <location>
        <begin position="268"/>
        <end position="287"/>
    </location>
</feature>
<feature type="transmembrane region" description="Helical" evidence="1">
    <location>
        <begin position="101"/>
        <end position="121"/>
    </location>
</feature>
<evidence type="ECO:0000256" key="1">
    <source>
        <dbReference type="SAM" id="Phobius"/>
    </source>
</evidence>
<comment type="caution">
    <text evidence="2">The sequence shown here is derived from an EMBL/GenBank/DDBJ whole genome shotgun (WGS) entry which is preliminary data.</text>
</comment>
<feature type="transmembrane region" description="Helical" evidence="1">
    <location>
        <begin position="71"/>
        <end position="94"/>
    </location>
</feature>
<proteinExistence type="predicted"/>
<dbReference type="AlphaFoldDB" id="A0A147J0H4"/>
<gene>
    <name evidence="2" type="ORF">SB4_05600</name>
</gene>
<accession>A0A147J0H4</accession>
<sequence>MRMDRRQDGTTHEGAGLWWQSRPFLWLCVILSAVPLLWPAVPPLSDMGDHIGSYRILAEAGRGPLARHYDVHWAAVGNLGVEAIVLALHALGIGIEPAAKIAVLIIPPLTVAGMIALARAAHGQVQPGTMLAFPLAYAQAFQMGFVNFCLAQALVLLSMALWLRLARTRPPIWRLAIFAVIAPVVWLCHALGWAMLLAFVFAMEAGRLVELGRRWWTAAVQAGLMVLPMTLPALWMLRGGGDQVAGETGRWIWWYKTRWILTLLQERWIAWDVAALIILILFGYAAIRSRRLAVRPVLGVPAALGFVIFMVLPYIVQGGAYLDMRMLAPAFMLGLLSVRVIPAGSGGGLALAATGFFVARLVGTTLAFAQLAQGQERDWRAIPALPKGGAVLVLTNVAGEERWDAPRRWHVAGLAIARAGVFTNTPWVMPGQHLIRPRVSRAAPYDRDPSGLVFAPGSEGGATDFDQAIREFDRCAFDAVWTIGFPRGRARAADLVPVWAEGDSAVYRVRRGRCLSDAPSIR</sequence>
<keyword evidence="1" id="KW-0812">Transmembrane</keyword>
<protein>
    <recommendedName>
        <fullName evidence="4">Glycosyltransferase RgtA/B/C/D-like domain-containing protein</fullName>
    </recommendedName>
</protein>
<keyword evidence="1" id="KW-0472">Membrane</keyword>
<dbReference type="Proteomes" id="UP000074072">
    <property type="component" value="Unassembled WGS sequence"/>
</dbReference>
<dbReference type="PATRIC" id="fig|33051.4.peg.1760"/>
<reference evidence="2 3" key="1">
    <citation type="journal article" date="2016" name="Front. Microbiol.">
        <title>Genomic Resource of Rice Seed Associated Bacteria.</title>
        <authorList>
            <person name="Midha S."/>
            <person name="Bansal K."/>
            <person name="Sharma S."/>
            <person name="Kumar N."/>
            <person name="Patil P.P."/>
            <person name="Chaudhry V."/>
            <person name="Patil P.B."/>
        </authorList>
    </citation>
    <scope>NUCLEOTIDE SEQUENCE [LARGE SCALE GENOMIC DNA]</scope>
    <source>
        <strain evidence="2 3">SB4</strain>
    </source>
</reference>
<keyword evidence="1" id="KW-1133">Transmembrane helix</keyword>